<dbReference type="Pfam" id="PF23562">
    <property type="entry name" value="AMP-binding_C_3"/>
    <property type="match status" value="1"/>
</dbReference>
<dbReference type="InterPro" id="IPR020845">
    <property type="entry name" value="AMP-binding_CS"/>
</dbReference>
<organism evidence="5 6">
    <name type="scientific">Acinetobacter colistiniresistens</name>
    <dbReference type="NCBI Taxonomy" id="280145"/>
    <lineage>
        <taxon>Bacteria</taxon>
        <taxon>Pseudomonadati</taxon>
        <taxon>Pseudomonadota</taxon>
        <taxon>Gammaproteobacteria</taxon>
        <taxon>Moraxellales</taxon>
        <taxon>Moraxellaceae</taxon>
        <taxon>Acinetobacter</taxon>
    </lineage>
</organism>
<dbReference type="GO" id="GO:0005524">
    <property type="term" value="F:ATP binding"/>
    <property type="evidence" value="ECO:0007669"/>
    <property type="project" value="UniProtKB-KW"/>
</dbReference>
<dbReference type="PANTHER" id="PTHR43272:SF33">
    <property type="entry name" value="AMP-BINDING DOMAIN-CONTAINING PROTEIN-RELATED"/>
    <property type="match status" value="1"/>
</dbReference>
<dbReference type="GO" id="GO:0004467">
    <property type="term" value="F:long-chain fatty acid-CoA ligase activity"/>
    <property type="evidence" value="ECO:0007669"/>
    <property type="project" value="UniProtKB-EC"/>
</dbReference>
<evidence type="ECO:0000313" key="6">
    <source>
        <dbReference type="Proteomes" id="UP000316981"/>
    </source>
</evidence>
<dbReference type="Proteomes" id="UP000316981">
    <property type="component" value="Unassembled WGS sequence"/>
</dbReference>
<keyword evidence="1" id="KW-0547">Nucleotide-binding</keyword>
<dbReference type="InterPro" id="IPR042099">
    <property type="entry name" value="ANL_N_sf"/>
</dbReference>
<dbReference type="AlphaFoldDB" id="A0A558EVF8"/>
<gene>
    <name evidence="5" type="ORF">FPV60_19090</name>
</gene>
<dbReference type="Gene3D" id="3.40.50.12780">
    <property type="entry name" value="N-terminal domain of ligase-like"/>
    <property type="match status" value="1"/>
</dbReference>
<dbReference type="EMBL" id="VMTP01000100">
    <property type="protein sequence ID" value="TVT77344.1"/>
    <property type="molecule type" value="Genomic_DNA"/>
</dbReference>
<dbReference type="SUPFAM" id="SSF56801">
    <property type="entry name" value="Acetyl-CoA synthetase-like"/>
    <property type="match status" value="1"/>
</dbReference>
<sequence length="567" mass="64142">MEIKTTDVILDASSTHIHYLAHWEKEKPHKNYLIQPLPNGKVEHYTWAQVAYQVRCMATYINKLGLEPKSKIAIFGKNSAHWIMADLAIWLAGHISVPLYSTFNSEGIKYVLEHSEAKLLFIGKLDAVGDSWNEVKNVISKNMPCIFLPQAPEFDGLTWKEIVSITDPLKQIDFPNAKEVATIIYTSGSTGRPKGVMQSFETLLSPVEELKNAFEINSNDRLLSHLPLAHIAERILVQSIPIVNACTIYFSNSQETFIEDLKRAKPTVFLTVPRLWIKFQSGINHKISPSMQRMVFKLPILSGVLKKKLLSKLGLNHIRVALTGSAPLPASVIKWYRNLGLELLEIYGMTENCGYSHLTRVGQYQSGYVGHAHSRVECRIDSNGEILVKSPGTMLGYYKNSEKTAEDMTEDGFFRTGDMGLIDDTGCLKITGRVKDIFKTSKGKYVKPVPIEQKIAAHDFIESVCVGGSSQHQPVAFMMLAEEVRAQLNHGNKREVIELAINELKESINKSLEPHEKLGFMVVIDEPWTMENDLLTPTMKIKRNKIEEKYEPYLESWANQKRSIVWE</sequence>
<protein>
    <submittedName>
        <fullName evidence="5">AMP-binding protein</fullName>
    </submittedName>
</protein>
<proteinExistence type="predicted"/>
<comment type="catalytic activity">
    <reaction evidence="3">
        <text>a long-chain fatty acid + ATP + CoA = a long-chain fatty acyl-CoA + AMP + diphosphate</text>
        <dbReference type="Rhea" id="RHEA:15421"/>
        <dbReference type="ChEBI" id="CHEBI:30616"/>
        <dbReference type="ChEBI" id="CHEBI:33019"/>
        <dbReference type="ChEBI" id="CHEBI:57287"/>
        <dbReference type="ChEBI" id="CHEBI:57560"/>
        <dbReference type="ChEBI" id="CHEBI:83139"/>
        <dbReference type="ChEBI" id="CHEBI:456215"/>
        <dbReference type="EC" id="6.2.1.3"/>
    </reaction>
    <physiologicalReaction direction="left-to-right" evidence="3">
        <dbReference type="Rhea" id="RHEA:15422"/>
    </physiologicalReaction>
</comment>
<name>A0A558EVF8_9GAMM</name>
<dbReference type="Gene3D" id="3.30.300.30">
    <property type="match status" value="1"/>
</dbReference>
<dbReference type="RefSeq" id="WP_005243376.1">
    <property type="nucleotide sequence ID" value="NZ_BGNT01000101.1"/>
</dbReference>
<evidence type="ECO:0000256" key="3">
    <source>
        <dbReference type="ARBA" id="ARBA00024484"/>
    </source>
</evidence>
<evidence type="ECO:0000259" key="4">
    <source>
        <dbReference type="Pfam" id="PF00501"/>
    </source>
</evidence>
<dbReference type="Pfam" id="PF00501">
    <property type="entry name" value="AMP-binding"/>
    <property type="match status" value="1"/>
</dbReference>
<reference evidence="5 6" key="1">
    <citation type="submission" date="2019-07" db="EMBL/GenBank/DDBJ databases">
        <title>Draft Genome Sequence of the first blaOXA-58-Harboring Acinetobacter colistiniresistens clinical isolate from Brazil.</title>
        <authorList>
            <person name="Favaro L.S."/>
            <person name="Paula-Petroli S.B."/>
            <person name="Moura C.F."/>
            <person name="Tognim M.C.B."/>
            <person name="Venancio E.J."/>
            <person name="Yamada-Ogatta S.F."/>
            <person name="Carrara-Marroni F.E."/>
        </authorList>
    </citation>
    <scope>NUCLEOTIDE SEQUENCE [LARGE SCALE GENOMIC DNA]</scope>
    <source>
        <strain evidence="5 6">DL</strain>
    </source>
</reference>
<evidence type="ECO:0000313" key="5">
    <source>
        <dbReference type="EMBL" id="TVT77344.1"/>
    </source>
</evidence>
<evidence type="ECO:0000256" key="2">
    <source>
        <dbReference type="ARBA" id="ARBA00022840"/>
    </source>
</evidence>
<evidence type="ECO:0000256" key="1">
    <source>
        <dbReference type="ARBA" id="ARBA00022741"/>
    </source>
</evidence>
<dbReference type="InterPro" id="IPR045851">
    <property type="entry name" value="AMP-bd_C_sf"/>
</dbReference>
<dbReference type="PANTHER" id="PTHR43272">
    <property type="entry name" value="LONG-CHAIN-FATTY-ACID--COA LIGASE"/>
    <property type="match status" value="1"/>
</dbReference>
<keyword evidence="2" id="KW-0067">ATP-binding</keyword>
<comment type="caution">
    <text evidence="5">The sequence shown here is derived from an EMBL/GenBank/DDBJ whole genome shotgun (WGS) entry which is preliminary data.</text>
</comment>
<feature type="domain" description="AMP-dependent synthetase/ligase" evidence="4">
    <location>
        <begin position="22"/>
        <end position="398"/>
    </location>
</feature>
<accession>A0A558EVF8</accession>
<dbReference type="InterPro" id="IPR000873">
    <property type="entry name" value="AMP-dep_synth/lig_dom"/>
</dbReference>
<dbReference type="PROSITE" id="PS00455">
    <property type="entry name" value="AMP_BINDING"/>
    <property type="match status" value="1"/>
</dbReference>
<dbReference type="GO" id="GO:0016020">
    <property type="term" value="C:membrane"/>
    <property type="evidence" value="ECO:0007669"/>
    <property type="project" value="TreeGrafter"/>
</dbReference>